<name>A0ABQ8G7A6_9PEZI</name>
<dbReference type="InterPro" id="IPR036967">
    <property type="entry name" value="Ribosomal_uS11_sf"/>
</dbReference>
<dbReference type="InterPro" id="IPR001971">
    <property type="entry name" value="Ribosomal_uS11"/>
</dbReference>
<dbReference type="SUPFAM" id="SSF53137">
    <property type="entry name" value="Translational machinery components"/>
    <property type="match status" value="1"/>
</dbReference>
<accession>A0ABQ8G7A6</accession>
<comment type="similarity">
    <text evidence="1">Belongs to the universal ribosomal protein uS11 family.</text>
</comment>
<keyword evidence="2" id="KW-0689">Ribosomal protein</keyword>
<dbReference type="HAMAP" id="MF_01310">
    <property type="entry name" value="Ribosomal_uS11"/>
    <property type="match status" value="1"/>
</dbReference>
<organism evidence="4 5">
    <name type="scientific">Macrophomina phaseolina</name>
    <dbReference type="NCBI Taxonomy" id="35725"/>
    <lineage>
        <taxon>Eukaryota</taxon>
        <taxon>Fungi</taxon>
        <taxon>Dikarya</taxon>
        <taxon>Ascomycota</taxon>
        <taxon>Pezizomycotina</taxon>
        <taxon>Dothideomycetes</taxon>
        <taxon>Dothideomycetes incertae sedis</taxon>
        <taxon>Botryosphaeriales</taxon>
        <taxon>Botryosphaeriaceae</taxon>
        <taxon>Macrophomina</taxon>
    </lineage>
</organism>
<evidence type="ECO:0000313" key="4">
    <source>
        <dbReference type="EMBL" id="KAH7046807.1"/>
    </source>
</evidence>
<keyword evidence="3" id="KW-0687">Ribonucleoprotein</keyword>
<protein>
    <recommendedName>
        <fullName evidence="6">Ribosomal protein S11</fullName>
    </recommendedName>
</protein>
<reference evidence="4 5" key="1">
    <citation type="journal article" date="2021" name="Nat. Commun.">
        <title>Genetic determinants of endophytism in the Arabidopsis root mycobiome.</title>
        <authorList>
            <person name="Mesny F."/>
            <person name="Miyauchi S."/>
            <person name="Thiergart T."/>
            <person name="Pickel B."/>
            <person name="Atanasova L."/>
            <person name="Karlsson M."/>
            <person name="Huettel B."/>
            <person name="Barry K.W."/>
            <person name="Haridas S."/>
            <person name="Chen C."/>
            <person name="Bauer D."/>
            <person name="Andreopoulos W."/>
            <person name="Pangilinan J."/>
            <person name="LaButti K."/>
            <person name="Riley R."/>
            <person name="Lipzen A."/>
            <person name="Clum A."/>
            <person name="Drula E."/>
            <person name="Henrissat B."/>
            <person name="Kohler A."/>
            <person name="Grigoriev I.V."/>
            <person name="Martin F.M."/>
            <person name="Hacquard S."/>
        </authorList>
    </citation>
    <scope>NUCLEOTIDE SEQUENCE [LARGE SCALE GENOMIC DNA]</scope>
    <source>
        <strain evidence="4 5">MPI-SDFR-AT-0080</strain>
    </source>
</reference>
<dbReference type="Pfam" id="PF00411">
    <property type="entry name" value="Ribosomal_S11"/>
    <property type="match status" value="1"/>
</dbReference>
<gene>
    <name evidence="4" type="ORF">B0J12DRAFT_139736</name>
</gene>
<dbReference type="Proteomes" id="UP000774617">
    <property type="component" value="Unassembled WGS sequence"/>
</dbReference>
<proteinExistence type="inferred from homology"/>
<evidence type="ECO:0000313" key="5">
    <source>
        <dbReference type="Proteomes" id="UP000774617"/>
    </source>
</evidence>
<dbReference type="PANTHER" id="PTHR11759">
    <property type="entry name" value="40S RIBOSOMAL PROTEIN S14/30S RIBOSOMAL PROTEIN S11"/>
    <property type="match status" value="1"/>
</dbReference>
<evidence type="ECO:0008006" key="6">
    <source>
        <dbReference type="Google" id="ProtNLM"/>
    </source>
</evidence>
<evidence type="ECO:0000256" key="3">
    <source>
        <dbReference type="ARBA" id="ARBA00023274"/>
    </source>
</evidence>
<dbReference type="Gene3D" id="3.30.420.80">
    <property type="entry name" value="Ribosomal protein S11"/>
    <property type="match status" value="1"/>
</dbReference>
<evidence type="ECO:0000256" key="2">
    <source>
        <dbReference type="ARBA" id="ARBA00022980"/>
    </source>
</evidence>
<comment type="caution">
    <text evidence="4">The sequence shown here is derived from an EMBL/GenBank/DDBJ whole genome shotgun (WGS) entry which is preliminary data.</text>
</comment>
<evidence type="ECO:0000256" key="1">
    <source>
        <dbReference type="ARBA" id="ARBA00006194"/>
    </source>
</evidence>
<keyword evidence="5" id="KW-1185">Reference proteome</keyword>
<dbReference type="EMBL" id="JAGTJR010000017">
    <property type="protein sequence ID" value="KAH7046807.1"/>
    <property type="molecule type" value="Genomic_DNA"/>
</dbReference>
<sequence>MGLENMVPRAFSALSGSICLSCRASQAALSRSAFLNTTAAPKSLFSTTARRAADRGFPDSSLASTLSMGRRPASNFSASDFMGKMSGLDLKPGEASIMEEPEPHHLHITATKHNTHLTLTRPDRNPIISVSAGNIGFRKAARSTYDAAYQLAAFVLSNIQERGLLMDIKRLELVFKGFGEGREAVRKAIMGTEGMMIRNRIVRVTDATRLKFGGTRSKKPRRLG</sequence>